<dbReference type="NCBIfam" id="TIGR01510">
    <property type="entry name" value="coaD_prev_kdtB"/>
    <property type="match status" value="1"/>
</dbReference>
<dbReference type="PANTHER" id="PTHR21342:SF1">
    <property type="entry name" value="PHOSPHOPANTETHEINE ADENYLYLTRANSFERASE"/>
    <property type="match status" value="1"/>
</dbReference>
<dbReference type="PRINTS" id="PR01020">
    <property type="entry name" value="LPSBIOSNTHSS"/>
</dbReference>
<keyword evidence="6" id="KW-0547">Nucleotide-binding</keyword>
<dbReference type="InterPro" id="IPR014729">
    <property type="entry name" value="Rossmann-like_a/b/a_fold"/>
</dbReference>
<comment type="catalytic activity">
    <reaction evidence="10">
        <text>(R)-4'-phosphopantetheine + ATP + H(+) = 3'-dephospho-CoA + diphosphate</text>
        <dbReference type="Rhea" id="RHEA:19801"/>
        <dbReference type="ChEBI" id="CHEBI:15378"/>
        <dbReference type="ChEBI" id="CHEBI:30616"/>
        <dbReference type="ChEBI" id="CHEBI:33019"/>
        <dbReference type="ChEBI" id="CHEBI:57328"/>
        <dbReference type="ChEBI" id="CHEBI:61723"/>
        <dbReference type="EC" id="2.7.7.3"/>
    </reaction>
</comment>
<evidence type="ECO:0000256" key="2">
    <source>
        <dbReference type="ARBA" id="ARBA00013868"/>
    </source>
</evidence>
<dbReference type="NCBIfam" id="TIGR00125">
    <property type="entry name" value="cyt_tran_rel"/>
    <property type="match status" value="1"/>
</dbReference>
<proteinExistence type="inferred from homology"/>
<dbReference type="EMBL" id="UOEU01000061">
    <property type="protein sequence ID" value="VAW30533.1"/>
    <property type="molecule type" value="Genomic_DNA"/>
</dbReference>
<name>A0A3B0UQJ6_9ZZZZ</name>
<keyword evidence="9" id="KW-0173">Coenzyme A biosynthesis</keyword>
<protein>
    <recommendedName>
        <fullName evidence="2">Phosphopantetheine adenylyltransferase</fullName>
        <ecNumber evidence="1">2.7.7.3</ecNumber>
    </recommendedName>
</protein>
<evidence type="ECO:0000256" key="7">
    <source>
        <dbReference type="ARBA" id="ARBA00022840"/>
    </source>
</evidence>
<dbReference type="InterPro" id="IPR004821">
    <property type="entry name" value="Cyt_trans-like"/>
</dbReference>
<dbReference type="AlphaFoldDB" id="A0A3B0UQJ6"/>
<dbReference type="Gene3D" id="3.40.50.620">
    <property type="entry name" value="HUPs"/>
    <property type="match status" value="1"/>
</dbReference>
<evidence type="ECO:0000256" key="8">
    <source>
        <dbReference type="ARBA" id="ARBA00022842"/>
    </source>
</evidence>
<dbReference type="Pfam" id="PF01467">
    <property type="entry name" value="CTP_transf_like"/>
    <property type="match status" value="1"/>
</dbReference>
<dbReference type="CDD" id="cd02163">
    <property type="entry name" value="PPAT"/>
    <property type="match status" value="1"/>
</dbReference>
<evidence type="ECO:0000256" key="1">
    <source>
        <dbReference type="ARBA" id="ARBA00012392"/>
    </source>
</evidence>
<evidence type="ECO:0000256" key="6">
    <source>
        <dbReference type="ARBA" id="ARBA00022741"/>
    </source>
</evidence>
<organism evidence="12">
    <name type="scientific">hydrothermal vent metagenome</name>
    <dbReference type="NCBI Taxonomy" id="652676"/>
    <lineage>
        <taxon>unclassified sequences</taxon>
        <taxon>metagenomes</taxon>
        <taxon>ecological metagenomes</taxon>
    </lineage>
</organism>
<feature type="domain" description="Cytidyltransferase-like" evidence="11">
    <location>
        <begin position="23"/>
        <end position="155"/>
    </location>
</feature>
<gene>
    <name evidence="12" type="ORF">MNBD_CHLOROFLEXI01-2084</name>
</gene>
<evidence type="ECO:0000259" key="11">
    <source>
        <dbReference type="Pfam" id="PF01467"/>
    </source>
</evidence>
<keyword evidence="7" id="KW-0067">ATP-binding</keyword>
<evidence type="ECO:0000256" key="5">
    <source>
        <dbReference type="ARBA" id="ARBA00022695"/>
    </source>
</evidence>
<keyword evidence="5 12" id="KW-0548">Nucleotidyltransferase</keyword>
<evidence type="ECO:0000256" key="4">
    <source>
        <dbReference type="ARBA" id="ARBA00022679"/>
    </source>
</evidence>
<evidence type="ECO:0000256" key="3">
    <source>
        <dbReference type="ARBA" id="ARBA00022490"/>
    </source>
</evidence>
<reference evidence="12" key="1">
    <citation type="submission" date="2018-06" db="EMBL/GenBank/DDBJ databases">
        <authorList>
            <person name="Zhirakovskaya E."/>
        </authorList>
    </citation>
    <scope>NUCLEOTIDE SEQUENCE</scope>
</reference>
<dbReference type="GO" id="GO:0005524">
    <property type="term" value="F:ATP binding"/>
    <property type="evidence" value="ECO:0007669"/>
    <property type="project" value="UniProtKB-KW"/>
</dbReference>
<dbReference type="HAMAP" id="MF_00151">
    <property type="entry name" value="PPAT_bact"/>
    <property type="match status" value="1"/>
</dbReference>
<dbReference type="GO" id="GO:0015937">
    <property type="term" value="P:coenzyme A biosynthetic process"/>
    <property type="evidence" value="ECO:0007669"/>
    <property type="project" value="UniProtKB-KW"/>
</dbReference>
<dbReference type="InterPro" id="IPR001980">
    <property type="entry name" value="PPAT"/>
</dbReference>
<evidence type="ECO:0000256" key="10">
    <source>
        <dbReference type="ARBA" id="ARBA00029346"/>
    </source>
</evidence>
<evidence type="ECO:0000256" key="9">
    <source>
        <dbReference type="ARBA" id="ARBA00022993"/>
    </source>
</evidence>
<keyword evidence="4 12" id="KW-0808">Transferase</keyword>
<dbReference type="GO" id="GO:0004595">
    <property type="term" value="F:pantetheine-phosphate adenylyltransferase activity"/>
    <property type="evidence" value="ECO:0007669"/>
    <property type="project" value="UniProtKB-EC"/>
</dbReference>
<evidence type="ECO:0000313" key="12">
    <source>
        <dbReference type="EMBL" id="VAW30533.1"/>
    </source>
</evidence>
<keyword evidence="8" id="KW-0460">Magnesium</keyword>
<dbReference type="EC" id="2.7.7.3" evidence="1"/>
<accession>A0A3B0UQJ6</accession>
<keyword evidence="3" id="KW-0963">Cytoplasm</keyword>
<dbReference type="SUPFAM" id="SSF52374">
    <property type="entry name" value="Nucleotidylyl transferase"/>
    <property type="match status" value="1"/>
</dbReference>
<sequence length="195" mass="22035">MQRLHLDVAMQRLYRRHSLITALYTGTFDPVHYGHLDLIERGAVLFDKLIVAVYDHKLPTKSLLFSVDERVGMIKEALRDTQSENITITQFSGLAVDFAHEVNAQVFVRGLRVFSDFEFEFRLALANKRLAPDIETISLITQEDHTFLSGTTVREIASLGGDVSSMVSPNVAEALYNRFNGNSPNPFNRPVPLRD</sequence>
<dbReference type="PANTHER" id="PTHR21342">
    <property type="entry name" value="PHOSPHOPANTETHEINE ADENYLYLTRANSFERASE"/>
    <property type="match status" value="1"/>
</dbReference>